<proteinExistence type="predicted"/>
<dbReference type="CDD" id="cd00934">
    <property type="entry name" value="PTB"/>
    <property type="match status" value="1"/>
</dbReference>
<dbReference type="PROSITE" id="PS01179">
    <property type="entry name" value="PID"/>
    <property type="match status" value="1"/>
</dbReference>
<comment type="caution">
    <text evidence="3">The sequence shown here is derived from an EMBL/GenBank/DDBJ whole genome shotgun (WGS) entry which is preliminary data.</text>
</comment>
<feature type="compositionally biased region" description="Basic and acidic residues" evidence="1">
    <location>
        <begin position="215"/>
        <end position="232"/>
    </location>
</feature>
<evidence type="ECO:0000256" key="1">
    <source>
        <dbReference type="SAM" id="MobiDB-lite"/>
    </source>
</evidence>
<gene>
    <name evidence="3" type="ORF">AALO_G00057990</name>
</gene>
<name>A0AAV6H5L7_9TELE</name>
<dbReference type="InterPro" id="IPR011993">
    <property type="entry name" value="PH-like_dom_sf"/>
</dbReference>
<reference evidence="3" key="1">
    <citation type="submission" date="2020-10" db="EMBL/GenBank/DDBJ databases">
        <title>Chromosome-scale genome assembly of the Allis shad, Alosa alosa.</title>
        <authorList>
            <person name="Margot Z."/>
            <person name="Christophe K."/>
            <person name="Cabau C."/>
            <person name="Louis A."/>
            <person name="Berthelot C."/>
            <person name="Parey E."/>
            <person name="Roest Crollius H."/>
            <person name="Montfort J."/>
            <person name="Robinson-Rechavi M."/>
            <person name="Bucao C."/>
            <person name="Bouchez O."/>
            <person name="Gislard M."/>
            <person name="Lluch J."/>
            <person name="Milhes M."/>
            <person name="Lampietro C."/>
            <person name="Lopez Roques C."/>
            <person name="Donnadieu C."/>
            <person name="Braasch I."/>
            <person name="Desvignes T."/>
            <person name="Postlethwait J."/>
            <person name="Bobe J."/>
            <person name="Guiguen Y."/>
        </authorList>
    </citation>
    <scope>NUCLEOTIDE SEQUENCE</scope>
    <source>
        <strain evidence="3">M-15738</strain>
        <tissue evidence="3">Blood</tissue>
    </source>
</reference>
<evidence type="ECO:0000313" key="3">
    <source>
        <dbReference type="EMBL" id="KAG5282619.1"/>
    </source>
</evidence>
<dbReference type="Pfam" id="PF00640">
    <property type="entry name" value="PID"/>
    <property type="match status" value="1"/>
</dbReference>
<dbReference type="InterPro" id="IPR051133">
    <property type="entry name" value="Adapter_Engulfment-Domain"/>
</dbReference>
<dbReference type="AlphaFoldDB" id="A0AAV6H5L7"/>
<sequence>MRKKSRRSFAHIYFLKDPKMIESEDNEISFIVKFLGRIEVRRPDGMQILNEAAGVLLNPDKNDKETAKKSKAYLFLSVSGIDILEYKTKFMMHSCRVESVSFCAVHQTMPKLFGFIAKNPASDMYHCYMFQCKKFSHLVVSLIGDTFKACSKQEEVRGSRDLVVEALRLRIKALQRENELLKRRLREAGGSSEGTRNLDGDSDAESSSHSQSDLSKVRFNSDGDRVPLIRNS</sequence>
<evidence type="ECO:0000313" key="4">
    <source>
        <dbReference type="Proteomes" id="UP000823561"/>
    </source>
</evidence>
<dbReference type="SUPFAM" id="SSF50729">
    <property type="entry name" value="PH domain-like"/>
    <property type="match status" value="1"/>
</dbReference>
<dbReference type="Gene3D" id="2.30.29.30">
    <property type="entry name" value="Pleckstrin-homology domain (PH domain)/Phosphotyrosine-binding domain (PTB)"/>
    <property type="match status" value="1"/>
</dbReference>
<dbReference type="PANTHER" id="PTHR11232:SF79">
    <property type="entry name" value="PTB DOMAIN-CONTAINING ENGULFMENT ADAPTER PROTEIN 1"/>
    <property type="match status" value="1"/>
</dbReference>
<dbReference type="PANTHER" id="PTHR11232">
    <property type="entry name" value="PHOSPHOTYROSINE INTERACTION DOMAIN-CONTAINING FAMILY MEMBER"/>
    <property type="match status" value="1"/>
</dbReference>
<feature type="region of interest" description="Disordered" evidence="1">
    <location>
        <begin position="185"/>
        <end position="232"/>
    </location>
</feature>
<dbReference type="EMBL" id="JADWDJ010000004">
    <property type="protein sequence ID" value="KAG5282619.1"/>
    <property type="molecule type" value="Genomic_DNA"/>
</dbReference>
<accession>A0AAV6H5L7</accession>
<protein>
    <recommendedName>
        <fullName evidence="2">PID domain-containing protein</fullName>
    </recommendedName>
</protein>
<feature type="domain" description="PID" evidence="2">
    <location>
        <begin position="28"/>
        <end position="147"/>
    </location>
</feature>
<feature type="compositionally biased region" description="Low complexity" evidence="1">
    <location>
        <begin position="205"/>
        <end position="214"/>
    </location>
</feature>
<organism evidence="3 4">
    <name type="scientific">Alosa alosa</name>
    <name type="common">allis shad</name>
    <dbReference type="NCBI Taxonomy" id="278164"/>
    <lineage>
        <taxon>Eukaryota</taxon>
        <taxon>Metazoa</taxon>
        <taxon>Chordata</taxon>
        <taxon>Craniata</taxon>
        <taxon>Vertebrata</taxon>
        <taxon>Euteleostomi</taxon>
        <taxon>Actinopterygii</taxon>
        <taxon>Neopterygii</taxon>
        <taxon>Teleostei</taxon>
        <taxon>Clupei</taxon>
        <taxon>Clupeiformes</taxon>
        <taxon>Clupeoidei</taxon>
        <taxon>Clupeidae</taxon>
        <taxon>Alosa</taxon>
    </lineage>
</organism>
<evidence type="ECO:0000259" key="2">
    <source>
        <dbReference type="PROSITE" id="PS01179"/>
    </source>
</evidence>
<keyword evidence="4" id="KW-1185">Reference proteome</keyword>
<dbReference type="InterPro" id="IPR006020">
    <property type="entry name" value="PTB/PI_dom"/>
</dbReference>
<dbReference type="Proteomes" id="UP000823561">
    <property type="component" value="Chromosome 4"/>
</dbReference>
<dbReference type="SMART" id="SM00462">
    <property type="entry name" value="PTB"/>
    <property type="match status" value="1"/>
</dbReference>